<dbReference type="Gene3D" id="3.20.20.70">
    <property type="entry name" value="Aldolase class I"/>
    <property type="match status" value="1"/>
</dbReference>
<evidence type="ECO:0000256" key="4">
    <source>
        <dbReference type="ARBA" id="ARBA00022432"/>
    </source>
</evidence>
<dbReference type="PANTHER" id="PTHR21139">
    <property type="entry name" value="TRIOSEPHOSPHATE ISOMERASE"/>
    <property type="match status" value="1"/>
</dbReference>
<feature type="binding site" evidence="8">
    <location>
        <position position="191"/>
    </location>
    <ligand>
        <name>substrate</name>
    </ligand>
</feature>
<organism evidence="10 11">
    <name type="scientific">Caballeronia udeis</name>
    <dbReference type="NCBI Taxonomy" id="1232866"/>
    <lineage>
        <taxon>Bacteria</taxon>
        <taxon>Pseudomonadati</taxon>
        <taxon>Pseudomonadota</taxon>
        <taxon>Betaproteobacteria</taxon>
        <taxon>Burkholderiales</taxon>
        <taxon>Burkholderiaceae</taxon>
        <taxon>Caballeronia</taxon>
    </lineage>
</organism>
<dbReference type="EMBL" id="FCOK02000009">
    <property type="protein sequence ID" value="SAL25255.1"/>
    <property type="molecule type" value="Genomic_DNA"/>
</dbReference>
<dbReference type="InterPro" id="IPR022896">
    <property type="entry name" value="TrioseP_Isoase_bac/euk"/>
</dbReference>
<evidence type="ECO:0000313" key="10">
    <source>
        <dbReference type="EMBL" id="SAL25255.1"/>
    </source>
</evidence>
<evidence type="ECO:0000256" key="2">
    <source>
        <dbReference type="ARBA" id="ARBA00004939"/>
    </source>
</evidence>
<comment type="function">
    <text evidence="8">Involved in the gluconeogenesis. Catalyzes stereospecifically the conversion of dihydroxyacetone phosphate (DHAP) to D-glyceraldehyde-3-phosphate (G3P).</text>
</comment>
<evidence type="ECO:0000256" key="3">
    <source>
        <dbReference type="ARBA" id="ARBA00007422"/>
    </source>
</evidence>
<evidence type="ECO:0000256" key="5">
    <source>
        <dbReference type="ARBA" id="ARBA00022490"/>
    </source>
</evidence>
<comment type="pathway">
    <text evidence="1 8 9">Carbohydrate degradation; glycolysis; D-glyceraldehyde 3-phosphate from glycerone phosphate: step 1/1.</text>
</comment>
<dbReference type="GO" id="GO:0006096">
    <property type="term" value="P:glycolytic process"/>
    <property type="evidence" value="ECO:0007669"/>
    <property type="project" value="UniProtKB-UniRule"/>
</dbReference>
<evidence type="ECO:0000256" key="7">
    <source>
        <dbReference type="ARBA" id="ARBA00023235"/>
    </source>
</evidence>
<dbReference type="InterPro" id="IPR020861">
    <property type="entry name" value="Triosephosphate_isomerase_AS"/>
</dbReference>
<evidence type="ECO:0000256" key="6">
    <source>
        <dbReference type="ARBA" id="ARBA00023152"/>
    </source>
</evidence>
<dbReference type="FunFam" id="3.20.20.70:FF:000016">
    <property type="entry name" value="Triosephosphate isomerase"/>
    <property type="match status" value="1"/>
</dbReference>
<comment type="pathway">
    <text evidence="8 9">Carbohydrate biosynthesis; gluconeogenesis.</text>
</comment>
<comment type="subunit">
    <text evidence="8 9">Homodimer.</text>
</comment>
<dbReference type="AlphaFoldDB" id="A0A158FZL0"/>
<keyword evidence="7 8" id="KW-0413">Isomerase</keyword>
<dbReference type="InterPro" id="IPR000652">
    <property type="entry name" value="Triosephosphate_isomerase"/>
</dbReference>
<feature type="binding site" evidence="8">
    <location>
        <position position="229"/>
    </location>
    <ligand>
        <name>substrate</name>
    </ligand>
</feature>
<comment type="subcellular location">
    <subcellularLocation>
        <location evidence="8 9">Cytoplasm</location>
    </subcellularLocation>
</comment>
<comment type="pathway">
    <text evidence="2">Carbohydrate metabolism; erythritol degradation.</text>
</comment>
<evidence type="ECO:0000256" key="9">
    <source>
        <dbReference type="RuleBase" id="RU363013"/>
    </source>
</evidence>
<comment type="similarity">
    <text evidence="3 8 9">Belongs to the triosephosphate isomerase family.</text>
</comment>
<sequence length="271" mass="28118">MIGSLAATTRQMPKEQAERAKLVVGNWKMHGRLAENAVLMQAVAAGAATLQKGVRTAVCVPAPYLAQAQALLGGSVVAWGVQDVSAHTQGAYTGEVAAGMAADFDATFAIVGHSERRAYHGEHSDLVAVKAQRALEAGLTPIVCVGETLEQRDNGLTEQVVGTQLEAVLLVLSEHQAAKIVVAYEPVWAIGTGKSATTEQAQQVHAFLRAQLAGKGAAVADVPVLYGGSVKPENAEELFAQQDIDGGLIGGASLKSNDFLAICQAAQNVSV</sequence>
<dbReference type="HAMAP" id="MF_00147_B">
    <property type="entry name" value="TIM_B"/>
    <property type="match status" value="1"/>
</dbReference>
<evidence type="ECO:0000256" key="8">
    <source>
        <dbReference type="HAMAP-Rule" id="MF_00147"/>
    </source>
</evidence>
<feature type="binding site" evidence="8">
    <location>
        <begin position="250"/>
        <end position="251"/>
    </location>
    <ligand>
        <name>substrate</name>
    </ligand>
</feature>
<dbReference type="InterPro" id="IPR035990">
    <property type="entry name" value="TIM_sf"/>
</dbReference>
<name>A0A158FZL0_9BURK</name>
<dbReference type="NCBIfam" id="TIGR00419">
    <property type="entry name" value="tim"/>
    <property type="match status" value="1"/>
</dbReference>
<accession>A0A158FZL0</accession>
<feature type="active site" description="Electrophile" evidence="8">
    <location>
        <position position="113"/>
    </location>
</feature>
<dbReference type="UniPathway" id="UPA00109">
    <property type="reaction ID" value="UER00189"/>
</dbReference>
<dbReference type="EC" id="5.3.1.1" evidence="8 9"/>
<dbReference type="GO" id="GO:0019563">
    <property type="term" value="P:glycerol catabolic process"/>
    <property type="evidence" value="ECO:0007669"/>
    <property type="project" value="TreeGrafter"/>
</dbReference>
<dbReference type="PROSITE" id="PS51440">
    <property type="entry name" value="TIM_2"/>
    <property type="match status" value="1"/>
</dbReference>
<dbReference type="GO" id="GO:0004807">
    <property type="term" value="F:triose-phosphate isomerase activity"/>
    <property type="evidence" value="ECO:0007669"/>
    <property type="project" value="UniProtKB-UniRule"/>
</dbReference>
<dbReference type="SUPFAM" id="SSF51351">
    <property type="entry name" value="Triosephosphate isomerase (TIM)"/>
    <property type="match status" value="1"/>
</dbReference>
<comment type="catalytic activity">
    <reaction evidence="8 9">
        <text>D-glyceraldehyde 3-phosphate = dihydroxyacetone phosphate</text>
        <dbReference type="Rhea" id="RHEA:18585"/>
        <dbReference type="ChEBI" id="CHEBI:57642"/>
        <dbReference type="ChEBI" id="CHEBI:59776"/>
        <dbReference type="EC" id="5.3.1.1"/>
    </reaction>
</comment>
<keyword evidence="4 8" id="KW-0312">Gluconeogenesis</keyword>
<evidence type="ECO:0000256" key="1">
    <source>
        <dbReference type="ARBA" id="ARBA00004680"/>
    </source>
</evidence>
<dbReference type="GO" id="GO:0046166">
    <property type="term" value="P:glyceraldehyde-3-phosphate biosynthetic process"/>
    <property type="evidence" value="ECO:0007669"/>
    <property type="project" value="TreeGrafter"/>
</dbReference>
<feature type="active site" description="Proton acceptor" evidence="8">
    <location>
        <position position="185"/>
    </location>
</feature>
<dbReference type="GO" id="GO:0005829">
    <property type="term" value="C:cytosol"/>
    <property type="evidence" value="ECO:0007669"/>
    <property type="project" value="TreeGrafter"/>
</dbReference>
<dbReference type="CDD" id="cd00311">
    <property type="entry name" value="TIM"/>
    <property type="match status" value="1"/>
</dbReference>
<dbReference type="GO" id="GO:0006094">
    <property type="term" value="P:gluconeogenesis"/>
    <property type="evidence" value="ECO:0007669"/>
    <property type="project" value="UniProtKB-UniRule"/>
</dbReference>
<keyword evidence="5 8" id="KW-0963">Cytoplasm</keyword>
<feature type="binding site" evidence="8">
    <location>
        <begin position="26"/>
        <end position="28"/>
    </location>
    <ligand>
        <name>substrate</name>
    </ligand>
</feature>
<proteinExistence type="inferred from homology"/>
<dbReference type="PANTHER" id="PTHR21139:SF42">
    <property type="entry name" value="TRIOSEPHOSPHATE ISOMERASE"/>
    <property type="match status" value="1"/>
</dbReference>
<gene>
    <name evidence="8" type="primary">tpiA</name>
    <name evidence="10" type="ORF">AWB69_01857</name>
</gene>
<dbReference type="UniPathway" id="UPA00138"/>
<dbReference type="Proteomes" id="UP000054683">
    <property type="component" value="Unassembled WGS sequence"/>
</dbReference>
<evidence type="ECO:0000313" key="11">
    <source>
        <dbReference type="Proteomes" id="UP000054683"/>
    </source>
</evidence>
<protein>
    <recommendedName>
        <fullName evidence="8 9">Triosephosphate isomerase</fullName>
        <shortName evidence="8">TIM</shortName>
        <shortName evidence="8">TPI</shortName>
        <ecNumber evidence="8 9">5.3.1.1</ecNumber>
    </recommendedName>
    <alternativeName>
        <fullName evidence="8">Triose-phosphate isomerase</fullName>
    </alternativeName>
</protein>
<keyword evidence="6 8" id="KW-0324">Glycolysis</keyword>
<dbReference type="Pfam" id="PF00121">
    <property type="entry name" value="TIM"/>
    <property type="match status" value="1"/>
</dbReference>
<dbReference type="PROSITE" id="PS00171">
    <property type="entry name" value="TIM_1"/>
    <property type="match status" value="1"/>
</dbReference>
<dbReference type="InterPro" id="IPR013785">
    <property type="entry name" value="Aldolase_TIM"/>
</dbReference>
<reference evidence="10 11" key="1">
    <citation type="submission" date="2016-01" db="EMBL/GenBank/DDBJ databases">
        <authorList>
            <person name="Oliw E.H."/>
        </authorList>
    </citation>
    <scope>NUCLEOTIDE SEQUENCE [LARGE SCALE GENOMIC DNA]</scope>
    <source>
        <strain evidence="10">LMG 27134</strain>
    </source>
</reference>